<name>G0MCU6_CAEBE</name>
<evidence type="ECO:0000313" key="3">
    <source>
        <dbReference type="EMBL" id="EGT49748.1"/>
    </source>
</evidence>
<keyword evidence="4" id="KW-1185">Reference proteome</keyword>
<evidence type="ECO:0000256" key="2">
    <source>
        <dbReference type="SAM" id="SignalP"/>
    </source>
</evidence>
<feature type="region of interest" description="Disordered" evidence="1">
    <location>
        <begin position="33"/>
        <end position="52"/>
    </location>
</feature>
<dbReference type="HOGENOM" id="CLU_1039107_0_0_1"/>
<keyword evidence="2" id="KW-0732">Signal</keyword>
<feature type="chain" id="PRO_5003403089" evidence="2">
    <location>
        <begin position="22"/>
        <end position="268"/>
    </location>
</feature>
<feature type="compositionally biased region" description="Low complexity" evidence="1">
    <location>
        <begin position="33"/>
        <end position="47"/>
    </location>
</feature>
<organism evidence="4">
    <name type="scientific">Caenorhabditis brenneri</name>
    <name type="common">Nematode worm</name>
    <dbReference type="NCBI Taxonomy" id="135651"/>
    <lineage>
        <taxon>Eukaryota</taxon>
        <taxon>Metazoa</taxon>
        <taxon>Ecdysozoa</taxon>
        <taxon>Nematoda</taxon>
        <taxon>Chromadorea</taxon>
        <taxon>Rhabditida</taxon>
        <taxon>Rhabditina</taxon>
        <taxon>Rhabditomorpha</taxon>
        <taxon>Rhabditoidea</taxon>
        <taxon>Rhabditidae</taxon>
        <taxon>Peloderinae</taxon>
        <taxon>Caenorhabditis</taxon>
    </lineage>
</organism>
<sequence length="268" mass="29271">MNLSMFSIFLAIFLFVRNADGCLVVNPRSTTVSTTASSKASTDSTVTHSTQSTLSHGSTDLDFTTTISRGTTEEDCTAYCNNPDNILISENTRFEKPSALKLPNENDDICGTYMVSCDAPGGQYCDRINLIASQTGSYNLVQLADQDQVSVRGIVVCSGNGVFRPDGAIEEDKGFYDMTCMYTNCRNGTVPTTTGEPTTVTSIAVTTTEAKSCATCDIQKIFNYANRTGKFQPWYYDIPTDYNCMCKSVTISCELYDVDTSLPTKMKN</sequence>
<dbReference type="Proteomes" id="UP000008068">
    <property type="component" value="Unassembled WGS sequence"/>
</dbReference>
<evidence type="ECO:0000256" key="1">
    <source>
        <dbReference type="SAM" id="MobiDB-lite"/>
    </source>
</evidence>
<accession>G0MCU6</accession>
<dbReference type="EMBL" id="GL379790">
    <property type="protein sequence ID" value="EGT49748.1"/>
    <property type="molecule type" value="Genomic_DNA"/>
</dbReference>
<dbReference type="eggNOG" id="ENOG502RDIN">
    <property type="taxonomic scope" value="Eukaryota"/>
</dbReference>
<feature type="signal peptide" evidence="2">
    <location>
        <begin position="1"/>
        <end position="21"/>
    </location>
</feature>
<protein>
    <submittedName>
        <fullName evidence="3">Uncharacterized protein</fullName>
    </submittedName>
</protein>
<proteinExistence type="predicted"/>
<dbReference type="AlphaFoldDB" id="G0MCU6"/>
<dbReference type="InParanoid" id="G0MCU6"/>
<gene>
    <name evidence="3" type="ORF">CAEBREN_02578</name>
</gene>
<evidence type="ECO:0000313" key="4">
    <source>
        <dbReference type="Proteomes" id="UP000008068"/>
    </source>
</evidence>
<reference evidence="4" key="1">
    <citation type="submission" date="2011-07" db="EMBL/GenBank/DDBJ databases">
        <authorList>
            <consortium name="Caenorhabditis brenneri Sequencing and Analysis Consortium"/>
            <person name="Wilson R.K."/>
        </authorList>
    </citation>
    <scope>NUCLEOTIDE SEQUENCE [LARGE SCALE GENOMIC DNA]</scope>
    <source>
        <strain evidence="4">PB2801</strain>
    </source>
</reference>